<protein>
    <recommendedName>
        <fullName evidence="1">SUF system FeS cluster assembly SufBD core domain-containing protein</fullName>
    </recommendedName>
</protein>
<reference evidence="2" key="1">
    <citation type="submission" date="2018-05" db="EMBL/GenBank/DDBJ databases">
        <authorList>
            <person name="Lanie J.A."/>
            <person name="Ng W.-L."/>
            <person name="Kazmierczak K.M."/>
            <person name="Andrzejewski T.M."/>
            <person name="Davidsen T.M."/>
            <person name="Wayne K.J."/>
            <person name="Tettelin H."/>
            <person name="Glass J.I."/>
            <person name="Rusch D."/>
            <person name="Podicherti R."/>
            <person name="Tsui H.-C.T."/>
            <person name="Winkler M.E."/>
        </authorList>
    </citation>
    <scope>NUCLEOTIDE SEQUENCE</scope>
</reference>
<dbReference type="GO" id="GO:0016226">
    <property type="term" value="P:iron-sulfur cluster assembly"/>
    <property type="evidence" value="ECO:0007669"/>
    <property type="project" value="InterPro"/>
</dbReference>
<evidence type="ECO:0000259" key="1">
    <source>
        <dbReference type="Pfam" id="PF01458"/>
    </source>
</evidence>
<gene>
    <name evidence="2" type="ORF">METZ01_LOCUS64063</name>
</gene>
<sequence length="414" mass="47893">MSIQETYYQQQNKFLFSNSKLFSNLRKDLLKKFELPSKYNKNNESLKHLDRNILKFSYKYNNESNKINFINHDENKINIDITDGKISQVENQHKETLHINNIDSKDTSVEDRFLDFQKLFNEDYVVHLNSLMLNSGYELIVNENKDANIFLTNDISEKDLTIFQKNLISCGKNSKVKIIEEYVSDKPSNNNVVNFLQIHEGAEVIHLIFQKNIEKANFQSTSYANCHKNTCYKQLTLNISKGSVRNHHYANLLGQNSSVSLDGIFFASANQIIDNKTEINHNCPNSTSRQRYKGILTDHARASYLSKTYVDKIAQKTEAYQLSKGILLSDDSSFHSKPELRIFADDVKCSHGSTIGPIDKDLLFYLRSRGLSKKNSLSLLIKSFFHKIISDVHDKSFVEKFNYHSNIWLKENSI</sequence>
<dbReference type="Pfam" id="PF01458">
    <property type="entry name" value="SUFBD_core"/>
    <property type="match status" value="1"/>
</dbReference>
<dbReference type="EMBL" id="UINC01004028">
    <property type="protein sequence ID" value="SVA11209.1"/>
    <property type="molecule type" value="Genomic_DNA"/>
</dbReference>
<feature type="domain" description="SUF system FeS cluster assembly SufBD core" evidence="1">
    <location>
        <begin position="157"/>
        <end position="384"/>
    </location>
</feature>
<name>A0A381T645_9ZZZZ</name>
<dbReference type="PANTHER" id="PTHR43575">
    <property type="entry name" value="PROTEIN ABCI7, CHLOROPLASTIC"/>
    <property type="match status" value="1"/>
</dbReference>
<dbReference type="PANTHER" id="PTHR43575:SF1">
    <property type="entry name" value="PROTEIN ABCI7, CHLOROPLASTIC"/>
    <property type="match status" value="1"/>
</dbReference>
<dbReference type="InterPro" id="IPR037284">
    <property type="entry name" value="SUF_FeS_clus_asmbl_SufBD_sf"/>
</dbReference>
<dbReference type="InterPro" id="IPR055346">
    <property type="entry name" value="Fe-S_cluster_assembly_SufBD"/>
</dbReference>
<dbReference type="SUPFAM" id="SSF101960">
    <property type="entry name" value="Stabilizer of iron transporter SufD"/>
    <property type="match status" value="1"/>
</dbReference>
<dbReference type="AlphaFoldDB" id="A0A381T645"/>
<accession>A0A381T645</accession>
<organism evidence="2">
    <name type="scientific">marine metagenome</name>
    <dbReference type="NCBI Taxonomy" id="408172"/>
    <lineage>
        <taxon>unclassified sequences</taxon>
        <taxon>metagenomes</taxon>
        <taxon>ecological metagenomes</taxon>
    </lineage>
</organism>
<proteinExistence type="predicted"/>
<evidence type="ECO:0000313" key="2">
    <source>
        <dbReference type="EMBL" id="SVA11209.1"/>
    </source>
</evidence>
<dbReference type="InterPro" id="IPR000825">
    <property type="entry name" value="SUF_FeS_clus_asmbl_SufBD_core"/>
</dbReference>